<keyword evidence="5" id="KW-0111">Calcium/phospholipid-binding</keyword>
<dbReference type="Proteomes" id="UP000250321">
    <property type="component" value="Unassembled WGS sequence"/>
</dbReference>
<dbReference type="PRINTS" id="PR01814">
    <property type="entry name" value="ANNEXINPLANT"/>
</dbReference>
<keyword evidence="4" id="KW-0041">Annexin</keyword>
<feature type="binding site" evidence="6">
    <location>
        <position position="114"/>
    </location>
    <ligand>
        <name>Ca(2+)</name>
        <dbReference type="ChEBI" id="CHEBI:29108"/>
        <label>1</label>
    </ligand>
</feature>
<dbReference type="PANTHER" id="PTHR10502:SF204">
    <property type="entry name" value="ANNEXIN"/>
    <property type="match status" value="1"/>
</dbReference>
<feature type="binding site" evidence="6">
    <location>
        <position position="112"/>
    </location>
    <ligand>
        <name>Ca(2+)</name>
        <dbReference type="ChEBI" id="CHEBI:29108"/>
        <label>1</label>
    </ligand>
</feature>
<gene>
    <name evidence="7" type="ORF">Pyn_35292</name>
</gene>
<dbReference type="InterPro" id="IPR018502">
    <property type="entry name" value="Annexin_repeat"/>
</dbReference>
<evidence type="ECO:0000313" key="7">
    <source>
        <dbReference type="EMBL" id="PQQ16551.1"/>
    </source>
</evidence>
<dbReference type="STRING" id="2094558.A0A314ZI85"/>
<comment type="caution">
    <text evidence="7">The sequence shown here is derived from an EMBL/GenBank/DDBJ whole genome shotgun (WGS) entry which is preliminary data.</text>
</comment>
<dbReference type="GO" id="GO:0005737">
    <property type="term" value="C:cytoplasm"/>
    <property type="evidence" value="ECO:0007669"/>
    <property type="project" value="TreeGrafter"/>
</dbReference>
<evidence type="ECO:0000256" key="2">
    <source>
        <dbReference type="ARBA" id="ARBA00022737"/>
    </source>
</evidence>
<dbReference type="EMBL" id="PJQY01000188">
    <property type="protein sequence ID" value="PQQ16551.1"/>
    <property type="molecule type" value="Genomic_DNA"/>
</dbReference>
<dbReference type="GO" id="GO:0009408">
    <property type="term" value="P:response to heat"/>
    <property type="evidence" value="ECO:0007669"/>
    <property type="project" value="TreeGrafter"/>
</dbReference>
<name>A0A314ZI85_PRUYE</name>
<keyword evidence="2" id="KW-0677">Repeat</keyword>
<dbReference type="GO" id="GO:0005509">
    <property type="term" value="F:calcium ion binding"/>
    <property type="evidence" value="ECO:0007669"/>
    <property type="project" value="InterPro"/>
</dbReference>
<dbReference type="Pfam" id="PF00191">
    <property type="entry name" value="Annexin"/>
    <property type="match status" value="1"/>
</dbReference>
<evidence type="ECO:0000313" key="8">
    <source>
        <dbReference type="Proteomes" id="UP000250321"/>
    </source>
</evidence>
<keyword evidence="8" id="KW-1185">Reference proteome</keyword>
<dbReference type="GO" id="GO:0005544">
    <property type="term" value="F:calcium-dependent phospholipid binding"/>
    <property type="evidence" value="ECO:0007669"/>
    <property type="project" value="UniProtKB-KW"/>
</dbReference>
<feature type="binding site" evidence="6">
    <location>
        <position position="110"/>
    </location>
    <ligand>
        <name>Ca(2+)</name>
        <dbReference type="ChEBI" id="CHEBI:29108"/>
        <label>1</label>
    </ligand>
</feature>
<dbReference type="GO" id="GO:0005886">
    <property type="term" value="C:plasma membrane"/>
    <property type="evidence" value="ECO:0007669"/>
    <property type="project" value="TreeGrafter"/>
</dbReference>
<evidence type="ECO:0000256" key="6">
    <source>
        <dbReference type="PIRSR" id="PIRSR609118-1"/>
    </source>
</evidence>
<dbReference type="InterPro" id="IPR009118">
    <property type="entry name" value="AnnexinD_plant"/>
</dbReference>
<reference evidence="7 8" key="1">
    <citation type="submission" date="2018-02" db="EMBL/GenBank/DDBJ databases">
        <title>Draft genome of wild Prunus yedoensis var. nudiflora.</title>
        <authorList>
            <person name="Baek S."/>
            <person name="Kim J.-H."/>
            <person name="Choi K."/>
            <person name="Kim G.-B."/>
            <person name="Cho A."/>
            <person name="Jang H."/>
            <person name="Shin C.-H."/>
            <person name="Yu H.-J."/>
            <person name="Mun J.-H."/>
        </authorList>
    </citation>
    <scope>NUCLEOTIDE SEQUENCE [LARGE SCALE GENOMIC DNA]</scope>
    <source>
        <strain evidence="8">cv. Jeju island</strain>
        <tissue evidence="7">Leaf</tissue>
    </source>
</reference>
<dbReference type="InterPro" id="IPR037104">
    <property type="entry name" value="Annexin_sf"/>
</dbReference>
<dbReference type="PANTHER" id="PTHR10502">
    <property type="entry name" value="ANNEXIN"/>
    <property type="match status" value="1"/>
</dbReference>
<dbReference type="GO" id="GO:0009414">
    <property type="term" value="P:response to water deprivation"/>
    <property type="evidence" value="ECO:0007669"/>
    <property type="project" value="TreeGrafter"/>
</dbReference>
<evidence type="ECO:0000256" key="3">
    <source>
        <dbReference type="ARBA" id="ARBA00022837"/>
    </source>
</evidence>
<sequence>MLQLLVALVTTYRYDGSEINAKLANSEADILHDAIKDKAFNHEEVIRILSTRSKTQLMATFNRYRDDHGISISKNLLDAGSDDFQKALHVVIRCLNDPKKYFEKVLRHAIKRTGTDEDASLV</sequence>
<proteinExistence type="predicted"/>
<evidence type="ECO:0000256" key="1">
    <source>
        <dbReference type="ARBA" id="ARBA00022723"/>
    </source>
</evidence>
<evidence type="ECO:0000256" key="5">
    <source>
        <dbReference type="ARBA" id="ARBA00023302"/>
    </source>
</evidence>
<dbReference type="FunFam" id="1.10.220.10:FF:000009">
    <property type="entry name" value="Annexin"/>
    <property type="match status" value="1"/>
</dbReference>
<dbReference type="GO" id="GO:0001786">
    <property type="term" value="F:phosphatidylserine binding"/>
    <property type="evidence" value="ECO:0007669"/>
    <property type="project" value="TreeGrafter"/>
</dbReference>
<dbReference type="GO" id="GO:0009409">
    <property type="term" value="P:response to cold"/>
    <property type="evidence" value="ECO:0007669"/>
    <property type="project" value="TreeGrafter"/>
</dbReference>
<accession>A0A314ZI85</accession>
<dbReference type="Gene3D" id="1.10.220.10">
    <property type="entry name" value="Annexin"/>
    <property type="match status" value="1"/>
</dbReference>
<protein>
    <submittedName>
        <fullName evidence="7">Annexin-like protein RJ4 isoform X1</fullName>
    </submittedName>
</protein>
<evidence type="ECO:0000256" key="4">
    <source>
        <dbReference type="ARBA" id="ARBA00023216"/>
    </source>
</evidence>
<dbReference type="SUPFAM" id="SSF47874">
    <property type="entry name" value="Annexin"/>
    <property type="match status" value="1"/>
</dbReference>
<keyword evidence="3 6" id="KW-0106">Calcium</keyword>
<organism evidence="7 8">
    <name type="scientific">Prunus yedoensis var. nudiflora</name>
    <dbReference type="NCBI Taxonomy" id="2094558"/>
    <lineage>
        <taxon>Eukaryota</taxon>
        <taxon>Viridiplantae</taxon>
        <taxon>Streptophyta</taxon>
        <taxon>Embryophyta</taxon>
        <taxon>Tracheophyta</taxon>
        <taxon>Spermatophyta</taxon>
        <taxon>Magnoliopsida</taxon>
        <taxon>eudicotyledons</taxon>
        <taxon>Gunneridae</taxon>
        <taxon>Pentapetalae</taxon>
        <taxon>rosids</taxon>
        <taxon>fabids</taxon>
        <taxon>Rosales</taxon>
        <taxon>Rosaceae</taxon>
        <taxon>Amygdaloideae</taxon>
        <taxon>Amygdaleae</taxon>
        <taxon>Prunus</taxon>
    </lineage>
</organism>
<dbReference type="AlphaFoldDB" id="A0A314ZI85"/>
<dbReference type="GO" id="GO:0009651">
    <property type="term" value="P:response to salt stress"/>
    <property type="evidence" value="ECO:0007669"/>
    <property type="project" value="TreeGrafter"/>
</dbReference>
<dbReference type="OrthoDB" id="37886at2759"/>
<dbReference type="PROSITE" id="PS51897">
    <property type="entry name" value="ANNEXIN_2"/>
    <property type="match status" value="1"/>
</dbReference>
<keyword evidence="1 6" id="KW-0479">Metal-binding</keyword>